<dbReference type="InterPro" id="IPR003018">
    <property type="entry name" value="GAF"/>
</dbReference>
<dbReference type="GO" id="GO:0005783">
    <property type="term" value="C:endoplasmic reticulum"/>
    <property type="evidence" value="ECO:0007669"/>
    <property type="project" value="TreeGrafter"/>
</dbReference>
<dbReference type="PANTHER" id="PTHR24423">
    <property type="entry name" value="TWO-COMPONENT SENSOR HISTIDINE KINASE"/>
    <property type="match status" value="1"/>
</dbReference>
<name>A0A565C7Z7_9BRAS</name>
<proteinExistence type="predicted"/>
<evidence type="ECO:0000313" key="2">
    <source>
        <dbReference type="EMBL" id="VVB09786.1"/>
    </source>
</evidence>
<reference evidence="2" key="1">
    <citation type="submission" date="2019-07" db="EMBL/GenBank/DDBJ databases">
        <authorList>
            <person name="Dittberner H."/>
        </authorList>
    </citation>
    <scope>NUCLEOTIDE SEQUENCE [LARGE SCALE GENOMIC DNA]</scope>
</reference>
<gene>
    <name evidence="2" type="ORF">ANE_LOCUS20230</name>
</gene>
<dbReference type="GO" id="GO:0016301">
    <property type="term" value="F:kinase activity"/>
    <property type="evidence" value="ECO:0007669"/>
    <property type="project" value="UniProtKB-KW"/>
</dbReference>
<sequence>MARHTILRTTLVELGKTLCLEEYALWMPSQSGLYLQLSHTLSHKIQVGSSVPINLPIINELFNSAQAMHIPHTCPLAKIGPPVGRFMPPEVVSVRVPLLQLSMFRFFFLEFSSFFLLDSILASDLRARYNFEEQGRKNNNKCGR</sequence>
<dbReference type="Pfam" id="PF01590">
    <property type="entry name" value="GAF"/>
    <property type="match status" value="1"/>
</dbReference>
<dbReference type="OrthoDB" id="1742752at2759"/>
<feature type="domain" description="GAF" evidence="1">
    <location>
        <begin position="3"/>
        <end position="76"/>
    </location>
</feature>
<dbReference type="GO" id="GO:0005524">
    <property type="term" value="F:ATP binding"/>
    <property type="evidence" value="ECO:0007669"/>
    <property type="project" value="UniProtKB-KW"/>
</dbReference>
<dbReference type="GO" id="GO:0046872">
    <property type="term" value="F:metal ion binding"/>
    <property type="evidence" value="ECO:0007669"/>
    <property type="project" value="UniProtKB-KW"/>
</dbReference>
<dbReference type="Proteomes" id="UP000489600">
    <property type="component" value="Unassembled WGS sequence"/>
</dbReference>
<evidence type="ECO:0000313" key="3">
    <source>
        <dbReference type="Proteomes" id="UP000489600"/>
    </source>
</evidence>
<protein>
    <recommendedName>
        <fullName evidence="1">GAF domain-containing protein</fullName>
    </recommendedName>
</protein>
<comment type="caution">
    <text evidence="2">The sequence shown here is derived from an EMBL/GenBank/DDBJ whole genome shotgun (WGS) entry which is preliminary data.</text>
</comment>
<dbReference type="PANTHER" id="PTHR24423:SF625">
    <property type="entry name" value="ETHYLENE RESPONSE SENSOR 1"/>
    <property type="match status" value="1"/>
</dbReference>
<dbReference type="GO" id="GO:0038199">
    <property type="term" value="F:ethylene receptor activity"/>
    <property type="evidence" value="ECO:0007669"/>
    <property type="project" value="TreeGrafter"/>
</dbReference>
<keyword evidence="3" id="KW-1185">Reference proteome</keyword>
<dbReference type="GO" id="GO:0051740">
    <property type="term" value="F:ethylene binding"/>
    <property type="evidence" value="ECO:0007669"/>
    <property type="project" value="TreeGrafter"/>
</dbReference>
<dbReference type="EMBL" id="CABITT030000007">
    <property type="protein sequence ID" value="VVB09786.1"/>
    <property type="molecule type" value="Genomic_DNA"/>
</dbReference>
<dbReference type="AlphaFoldDB" id="A0A565C7Z7"/>
<organism evidence="2 3">
    <name type="scientific">Arabis nemorensis</name>
    <dbReference type="NCBI Taxonomy" id="586526"/>
    <lineage>
        <taxon>Eukaryota</taxon>
        <taxon>Viridiplantae</taxon>
        <taxon>Streptophyta</taxon>
        <taxon>Embryophyta</taxon>
        <taxon>Tracheophyta</taxon>
        <taxon>Spermatophyta</taxon>
        <taxon>Magnoliopsida</taxon>
        <taxon>eudicotyledons</taxon>
        <taxon>Gunneridae</taxon>
        <taxon>Pentapetalae</taxon>
        <taxon>rosids</taxon>
        <taxon>malvids</taxon>
        <taxon>Brassicales</taxon>
        <taxon>Brassicaceae</taxon>
        <taxon>Arabideae</taxon>
        <taxon>Arabis</taxon>
    </lineage>
</organism>
<accession>A0A565C7Z7</accession>
<evidence type="ECO:0000259" key="1">
    <source>
        <dbReference type="Pfam" id="PF01590"/>
    </source>
</evidence>